<accession>A0A179CX42</accession>
<keyword evidence="3" id="KW-0560">Oxidoreductase</keyword>
<sequence length="186" mass="19427">MKKAVLAVTLTAFLTGTALAHSHASNPDEHAPKLEIKIQQLDVTNGNKDVGSVSVTESAYGLVFTPHLHGLSAGLHGFHIHENPSCEPKEKDGKLVEGLSAGGHWDPHHAKGHGFPWDDNAHLGDLPALTVLADGSATQPVLAPRLKKLDEIKGRSLMIHAGGDNHSDHPAALGGGGARMACGVIN</sequence>
<dbReference type="EC" id="1.15.1.1" evidence="3"/>
<comment type="cofactor">
    <cofactor evidence="3">
        <name>Zn(2+)</name>
        <dbReference type="ChEBI" id="CHEBI:29105"/>
    </cofactor>
    <text evidence="3">Binds 1 zinc ion per subunit.</text>
</comment>
<evidence type="ECO:0000256" key="4">
    <source>
        <dbReference type="SAM" id="SignalP"/>
    </source>
</evidence>
<dbReference type="InterPro" id="IPR024134">
    <property type="entry name" value="SOD_Cu/Zn_/chaperone"/>
</dbReference>
<dbReference type="SUPFAM" id="SSF49329">
    <property type="entry name" value="Cu,Zn superoxide dismutase-like"/>
    <property type="match status" value="1"/>
</dbReference>
<keyword evidence="3" id="KW-0862">Zinc</keyword>
<comment type="function">
    <text evidence="3">Destroys radicals which are normally produced within the cells and which are toxic to biological systems.</text>
</comment>
<proteinExistence type="inferred from homology"/>
<dbReference type="GO" id="GO:0042597">
    <property type="term" value="C:periplasmic space"/>
    <property type="evidence" value="ECO:0007669"/>
    <property type="project" value="UniProtKB-SubCell"/>
</dbReference>
<dbReference type="NCBIfam" id="NF007628">
    <property type="entry name" value="PRK10290.1"/>
    <property type="match status" value="1"/>
</dbReference>
<dbReference type="Pfam" id="PF00080">
    <property type="entry name" value="Sod_Cu"/>
    <property type="match status" value="1"/>
</dbReference>
<dbReference type="Proteomes" id="UP000078358">
    <property type="component" value="Unassembled WGS sequence"/>
</dbReference>
<comment type="catalytic activity">
    <reaction evidence="3">
        <text>2 superoxide + 2 H(+) = H2O2 + O2</text>
        <dbReference type="Rhea" id="RHEA:20696"/>
        <dbReference type="ChEBI" id="CHEBI:15378"/>
        <dbReference type="ChEBI" id="CHEBI:15379"/>
        <dbReference type="ChEBI" id="CHEBI:16240"/>
        <dbReference type="ChEBI" id="CHEBI:18421"/>
        <dbReference type="EC" id="1.15.1.1"/>
    </reaction>
</comment>
<dbReference type="GO" id="GO:0005507">
    <property type="term" value="F:copper ion binding"/>
    <property type="evidence" value="ECO:0007669"/>
    <property type="project" value="InterPro"/>
</dbReference>
<dbReference type="RefSeq" id="WP_064318824.1">
    <property type="nucleotide sequence ID" value="NZ_JACI01000002.1"/>
</dbReference>
<comment type="subcellular location">
    <subcellularLocation>
        <location evidence="1">Periplasm</location>
    </subcellularLocation>
</comment>
<gene>
    <name evidence="6" type="ORF">F480_09015</name>
</gene>
<keyword evidence="3" id="KW-0186">Copper</keyword>
<evidence type="ECO:0000256" key="3">
    <source>
        <dbReference type="RuleBase" id="RU000393"/>
    </source>
</evidence>
<evidence type="ECO:0000256" key="2">
    <source>
        <dbReference type="ARBA" id="ARBA00010457"/>
    </source>
</evidence>
<dbReference type="PATRIC" id="fig|1261658.3.peg.1799"/>
<dbReference type="InterPro" id="IPR018152">
    <property type="entry name" value="SOD_Cu/Zn_BS"/>
</dbReference>
<evidence type="ECO:0000313" key="7">
    <source>
        <dbReference type="Proteomes" id="UP000078358"/>
    </source>
</evidence>
<comment type="similarity">
    <text evidence="2 3">Belongs to the Cu-Zn superoxide dismutase family.</text>
</comment>
<organism evidence="6 7">
    <name type="scientific">Bibersteinia trehalosi Y31</name>
    <dbReference type="NCBI Taxonomy" id="1261658"/>
    <lineage>
        <taxon>Bacteria</taxon>
        <taxon>Pseudomonadati</taxon>
        <taxon>Pseudomonadota</taxon>
        <taxon>Gammaproteobacteria</taxon>
        <taxon>Pasteurellales</taxon>
        <taxon>Pasteurellaceae</taxon>
        <taxon>Bibersteinia</taxon>
    </lineage>
</organism>
<evidence type="ECO:0000256" key="1">
    <source>
        <dbReference type="ARBA" id="ARBA00004418"/>
    </source>
</evidence>
<dbReference type="PROSITE" id="PS00087">
    <property type="entry name" value="SOD_CU_ZN_1"/>
    <property type="match status" value="1"/>
</dbReference>
<dbReference type="Gene3D" id="2.60.40.200">
    <property type="entry name" value="Superoxide dismutase, copper/zinc binding domain"/>
    <property type="match status" value="1"/>
</dbReference>
<feature type="chain" id="PRO_5008100116" description="Superoxide dismutase [Cu-Zn]" evidence="4">
    <location>
        <begin position="21"/>
        <end position="186"/>
    </location>
</feature>
<comment type="cofactor">
    <cofactor evidence="3">
        <name>Cu cation</name>
        <dbReference type="ChEBI" id="CHEBI:23378"/>
    </cofactor>
    <text evidence="3">Binds 1 copper ion per subunit.</text>
</comment>
<keyword evidence="3" id="KW-0479">Metal-binding</keyword>
<dbReference type="InterPro" id="IPR001424">
    <property type="entry name" value="SOD_Cu_Zn_dom"/>
</dbReference>
<evidence type="ECO:0000313" key="6">
    <source>
        <dbReference type="EMBL" id="OAQ14483.1"/>
    </source>
</evidence>
<keyword evidence="4" id="KW-0732">Signal</keyword>
<dbReference type="PROSITE" id="PS00332">
    <property type="entry name" value="SOD_CU_ZN_2"/>
    <property type="match status" value="1"/>
</dbReference>
<feature type="domain" description="Superoxide dismutase copper/zinc binding" evidence="5">
    <location>
        <begin position="51"/>
        <end position="185"/>
    </location>
</feature>
<name>A0A179CX42_BIBTR</name>
<reference evidence="6 7" key="1">
    <citation type="submission" date="2014-01" db="EMBL/GenBank/DDBJ databases">
        <authorList>
            <person name="Zuccon D."/>
        </authorList>
    </citation>
    <scope>NUCLEOTIDE SEQUENCE [LARGE SCALE GENOMIC DNA]</scope>
    <source>
        <strain evidence="6 7">Y31</strain>
    </source>
</reference>
<dbReference type="AlphaFoldDB" id="A0A179CX42"/>
<comment type="caution">
    <text evidence="6">The sequence shown here is derived from an EMBL/GenBank/DDBJ whole genome shotgun (WGS) entry which is preliminary data.</text>
</comment>
<evidence type="ECO:0000259" key="5">
    <source>
        <dbReference type="Pfam" id="PF00080"/>
    </source>
</evidence>
<dbReference type="EMBL" id="JACI01000002">
    <property type="protein sequence ID" value="OAQ14483.1"/>
    <property type="molecule type" value="Genomic_DNA"/>
</dbReference>
<protein>
    <recommendedName>
        <fullName evidence="3">Superoxide dismutase [Cu-Zn]</fullName>
        <ecNumber evidence="3">1.15.1.1</ecNumber>
    </recommendedName>
</protein>
<dbReference type="InterPro" id="IPR036423">
    <property type="entry name" value="SOD-like_Cu/Zn_dom_sf"/>
</dbReference>
<dbReference type="GO" id="GO:0004784">
    <property type="term" value="F:superoxide dismutase activity"/>
    <property type="evidence" value="ECO:0007669"/>
    <property type="project" value="UniProtKB-EC"/>
</dbReference>
<dbReference type="PANTHER" id="PTHR10003">
    <property type="entry name" value="SUPEROXIDE DISMUTASE CU-ZN -RELATED"/>
    <property type="match status" value="1"/>
</dbReference>
<feature type="signal peptide" evidence="4">
    <location>
        <begin position="1"/>
        <end position="20"/>
    </location>
</feature>
<dbReference type="CDD" id="cd00305">
    <property type="entry name" value="Cu-Zn_Superoxide_Dismutase"/>
    <property type="match status" value="1"/>
</dbReference>